<comment type="caution">
    <text evidence="8">The sequence shown here is derived from an EMBL/GenBank/DDBJ whole genome shotgun (WGS) entry which is preliminary data.</text>
</comment>
<dbReference type="Proteomes" id="UP001530400">
    <property type="component" value="Unassembled WGS sequence"/>
</dbReference>
<accession>A0ABD3QVB7</accession>
<dbReference type="EMBL" id="JALLPJ020000044">
    <property type="protein sequence ID" value="KAL3804297.1"/>
    <property type="molecule type" value="Genomic_DNA"/>
</dbReference>
<feature type="compositionally biased region" description="Polar residues" evidence="5">
    <location>
        <begin position="451"/>
        <end position="462"/>
    </location>
</feature>
<evidence type="ECO:0000256" key="4">
    <source>
        <dbReference type="ARBA" id="ARBA00023136"/>
    </source>
</evidence>
<feature type="transmembrane region" description="Helical" evidence="6">
    <location>
        <begin position="970"/>
        <end position="988"/>
    </location>
</feature>
<keyword evidence="9" id="KW-1185">Reference proteome</keyword>
<feature type="compositionally biased region" description="Acidic residues" evidence="5">
    <location>
        <begin position="497"/>
        <end position="509"/>
    </location>
</feature>
<feature type="compositionally biased region" description="Low complexity" evidence="5">
    <location>
        <begin position="998"/>
        <end position="1011"/>
    </location>
</feature>
<dbReference type="GO" id="GO:0012505">
    <property type="term" value="C:endomembrane system"/>
    <property type="evidence" value="ECO:0007669"/>
    <property type="project" value="UniProtKB-SubCell"/>
</dbReference>
<feature type="compositionally biased region" description="Polar residues" evidence="5">
    <location>
        <begin position="1023"/>
        <end position="1040"/>
    </location>
</feature>
<feature type="compositionally biased region" description="Low complexity" evidence="5">
    <location>
        <begin position="155"/>
        <end position="186"/>
    </location>
</feature>
<evidence type="ECO:0000313" key="8">
    <source>
        <dbReference type="EMBL" id="KAL3804297.1"/>
    </source>
</evidence>
<proteinExistence type="predicted"/>
<keyword evidence="4 6" id="KW-0472">Membrane</keyword>
<dbReference type="PROSITE" id="PS51469">
    <property type="entry name" value="SUN"/>
    <property type="match status" value="1"/>
</dbReference>
<sequence length="1131" mass="121972">MDPIDLTSLDIALESSNDVNGDASSSSVTEDGTPSSQLDANADKTHVMAESSDSETDLIRGGEESLDGSIDIDLARAHNDQLSSEPADVIDDQNAGSIDAAESSSVNEDSSRQDDTNRSSGVTGNDEADELDQIESDVVVSTIASTQLTPEDEATATANATNSSPQIESNENPNNQQTNSTTTDTAELTEDEEQEDPDNQTTKILVDYASKVSGAQILEKSPSLKGTSNLLTENTDRYAIAPCLDKKYVVIGLSEDILVKIVKLSNYERYSSHVKEFTILASQEYPVKEWTDLGTYTALSKSGEQTFELKQAAWARYLKFKFLSHYGVEHYCTVSQIKVHGSTMLQGFHEQWIESEKEGLDGGNNGEDGEDGEDGVVGDQDGDIDGSEIDNGDGEDGDLGDSEIQHERGVGMDASEETGVNAEVQVGLVEPGAALDLEDGRADTDGQDIITEQQSSEQSINRSESDVTVDQREGTNQEVLIDQDSETVAASLSNAEESNDLDNTNENDENNASAEHDGSDISTVDITEKNKEAVTSELSDEDTTQTANVDQKHDNKDMQSTDESTNAKADADETESDVTTASQSHSHAKSDNESNVTLHGVADAVKAVVAHVTDELMHVKEAVQSGDAASGIKKIIRTTIGTEEGGTTELDAVDVVSHTAEKNAISTEQDSMHLDNVENEAVVKPLAISQEQQIQTDNEIAVNRSESQNTTLVSDETANCTANATQTALDKDTDNATKTIDADENATQLDSNEHAADNRTQAAGSSSANKTKSATSKTETAGTPKKNKTTTDTSTQTKASTLKVEPTVTLPRKRDAIKSIDDTVKQLLSRYPSASCIKDLDFHAFKAKSLVANPTLGAIGAGGAKMEPIFQKITSEIKSVQTTQHQYEQYISAIMACYDKVLGDVANDMNTMENKFESRLTVLEMMLLERSDRRRRNSPSLFGMTVPLNFRLPAVAALLPFTANLDSPDETLICLGVTFFFMLVWLIVGRSRARRTGASRAANSATASTMSPCKQTSEDESQTDNGDGITSQPRNTSHNGISHDKQTCEDESQSSDSNGVYPQPIQNSEFHPLNLPSEITHQISCEESVGSVPSLPRSEPTGSSIHSPVKESRGRFRIRKRTKSDGVRTPR</sequence>
<evidence type="ECO:0000256" key="3">
    <source>
        <dbReference type="ARBA" id="ARBA00022989"/>
    </source>
</evidence>
<dbReference type="PANTHER" id="PTHR12953">
    <property type="entry name" value="MEMBRANE PROTEIN CH1 RELATED"/>
    <property type="match status" value="1"/>
</dbReference>
<evidence type="ECO:0000256" key="5">
    <source>
        <dbReference type="SAM" id="MobiDB-lite"/>
    </source>
</evidence>
<dbReference type="PANTHER" id="PTHR12953:SF0">
    <property type="entry name" value="SUN DOMAIN-CONTAINING OSSIFICATION FACTOR"/>
    <property type="match status" value="1"/>
</dbReference>
<feature type="region of interest" description="Disordered" evidence="5">
    <location>
        <begin position="451"/>
        <end position="595"/>
    </location>
</feature>
<feature type="region of interest" description="Disordered" evidence="5">
    <location>
        <begin position="743"/>
        <end position="803"/>
    </location>
</feature>
<dbReference type="Gene3D" id="2.60.120.260">
    <property type="entry name" value="Galactose-binding domain-like"/>
    <property type="match status" value="1"/>
</dbReference>
<feature type="compositionally biased region" description="Polar residues" evidence="5">
    <location>
        <begin position="486"/>
        <end position="495"/>
    </location>
</feature>
<feature type="compositionally biased region" description="Basic and acidic residues" evidence="5">
    <location>
        <begin position="463"/>
        <end position="475"/>
    </location>
</feature>
<gene>
    <name evidence="8" type="ORF">ACHAWO_012055</name>
</gene>
<feature type="region of interest" description="Disordered" evidence="5">
    <location>
        <begin position="1085"/>
        <end position="1131"/>
    </location>
</feature>
<dbReference type="Pfam" id="PF07738">
    <property type="entry name" value="Sad1_UNC"/>
    <property type="match status" value="1"/>
</dbReference>
<feature type="region of interest" description="Disordered" evidence="5">
    <location>
        <begin position="357"/>
        <end position="403"/>
    </location>
</feature>
<protein>
    <recommendedName>
        <fullName evidence="7">SUN domain-containing protein</fullName>
    </recommendedName>
</protein>
<feature type="region of interest" description="Disordered" evidence="5">
    <location>
        <begin position="77"/>
        <end position="201"/>
    </location>
</feature>
<organism evidence="8 9">
    <name type="scientific">Cyclotella atomus</name>
    <dbReference type="NCBI Taxonomy" id="382360"/>
    <lineage>
        <taxon>Eukaryota</taxon>
        <taxon>Sar</taxon>
        <taxon>Stramenopiles</taxon>
        <taxon>Ochrophyta</taxon>
        <taxon>Bacillariophyta</taxon>
        <taxon>Coscinodiscophyceae</taxon>
        <taxon>Thalassiosirophycidae</taxon>
        <taxon>Stephanodiscales</taxon>
        <taxon>Stephanodiscaceae</taxon>
        <taxon>Cyclotella</taxon>
    </lineage>
</organism>
<feature type="compositionally biased region" description="Low complexity" evidence="5">
    <location>
        <begin position="762"/>
        <end position="801"/>
    </location>
</feature>
<dbReference type="SUPFAM" id="SSF49785">
    <property type="entry name" value="Galactose-binding domain-like"/>
    <property type="match status" value="1"/>
</dbReference>
<reference evidence="8 9" key="1">
    <citation type="submission" date="2024-10" db="EMBL/GenBank/DDBJ databases">
        <title>Updated reference genomes for cyclostephanoid diatoms.</title>
        <authorList>
            <person name="Roberts W.R."/>
            <person name="Alverson A.J."/>
        </authorList>
    </citation>
    <scope>NUCLEOTIDE SEQUENCE [LARGE SCALE GENOMIC DNA]</scope>
    <source>
        <strain evidence="8 9">AJA010-31</strain>
    </source>
</reference>
<comment type="subcellular location">
    <subcellularLocation>
        <location evidence="1">Endomembrane system</location>
    </subcellularLocation>
</comment>
<feature type="domain" description="SUN" evidence="7">
    <location>
        <begin position="180"/>
        <end position="344"/>
    </location>
</feature>
<dbReference type="InterPro" id="IPR045120">
    <property type="entry name" value="Suco/Slp1-like"/>
</dbReference>
<feature type="region of interest" description="Disordered" evidence="5">
    <location>
        <begin position="15"/>
        <end position="65"/>
    </location>
</feature>
<evidence type="ECO:0000256" key="1">
    <source>
        <dbReference type="ARBA" id="ARBA00004308"/>
    </source>
</evidence>
<dbReference type="InterPro" id="IPR008979">
    <property type="entry name" value="Galactose-bd-like_sf"/>
</dbReference>
<evidence type="ECO:0000313" key="9">
    <source>
        <dbReference type="Proteomes" id="UP001530400"/>
    </source>
</evidence>
<evidence type="ECO:0000259" key="7">
    <source>
        <dbReference type="PROSITE" id="PS51469"/>
    </source>
</evidence>
<evidence type="ECO:0000256" key="2">
    <source>
        <dbReference type="ARBA" id="ARBA00022692"/>
    </source>
</evidence>
<evidence type="ECO:0000256" key="6">
    <source>
        <dbReference type="SAM" id="Phobius"/>
    </source>
</evidence>
<feature type="region of interest" description="Disordered" evidence="5">
    <location>
        <begin position="997"/>
        <end position="1072"/>
    </location>
</feature>
<dbReference type="AlphaFoldDB" id="A0ABD3QVB7"/>
<feature type="compositionally biased region" description="Polar residues" evidence="5">
    <location>
        <begin position="15"/>
        <end position="39"/>
    </location>
</feature>
<feature type="compositionally biased region" description="Acidic residues" evidence="5">
    <location>
        <begin position="367"/>
        <end position="401"/>
    </location>
</feature>
<keyword evidence="2 6" id="KW-0812">Transmembrane</keyword>
<feature type="compositionally biased region" description="Basic and acidic residues" evidence="5">
    <location>
        <begin position="550"/>
        <end position="559"/>
    </location>
</feature>
<feature type="compositionally biased region" description="Acidic residues" evidence="5">
    <location>
        <begin position="187"/>
        <end position="198"/>
    </location>
</feature>
<keyword evidence="3 6" id="KW-1133">Transmembrane helix</keyword>
<feature type="compositionally biased region" description="Acidic residues" evidence="5">
    <location>
        <begin position="126"/>
        <end position="135"/>
    </location>
</feature>
<feature type="compositionally biased region" description="Polar residues" evidence="5">
    <location>
        <begin position="1054"/>
        <end position="1069"/>
    </location>
</feature>
<dbReference type="InterPro" id="IPR012919">
    <property type="entry name" value="SUN_dom"/>
</dbReference>
<name>A0ABD3QVB7_9STRA</name>